<evidence type="ECO:0000256" key="4">
    <source>
        <dbReference type="ARBA" id="ARBA00022692"/>
    </source>
</evidence>
<comment type="similarity">
    <text evidence="9">Belongs to the TatB family.</text>
</comment>
<protein>
    <recommendedName>
        <fullName evidence="9">Sec-independent protein translocase protein TatB</fullName>
    </recommendedName>
</protein>
<evidence type="ECO:0000256" key="5">
    <source>
        <dbReference type="ARBA" id="ARBA00022927"/>
    </source>
</evidence>
<comment type="function">
    <text evidence="9">Part of the twin-arginine translocation (Tat) system that transports large folded proteins containing a characteristic twin-arginine motif in their signal peptide across membranes. Together with TatC, TatB is part of a receptor directly interacting with Tat signal peptides. TatB may form an oligomeric binding site that transiently accommodates folded Tat precursor proteins before their translocation.</text>
</comment>
<keyword evidence="8 9" id="KW-0472">Membrane</keyword>
<accession>A0A1G8LC29</accession>
<gene>
    <name evidence="9" type="primary">tatB</name>
    <name evidence="12" type="ORF">SAMN04488026_100413</name>
</gene>
<dbReference type="RefSeq" id="WP_093149253.1">
    <property type="nucleotide sequence ID" value="NZ_FNEK01000004.1"/>
</dbReference>
<dbReference type="Gene3D" id="1.20.5.3310">
    <property type="match status" value="1"/>
</dbReference>
<dbReference type="PANTHER" id="PTHR33162">
    <property type="entry name" value="SEC-INDEPENDENT PROTEIN TRANSLOCASE PROTEIN TATA, CHLOROPLASTIC"/>
    <property type="match status" value="1"/>
</dbReference>
<name>A0A1G8LC29_9RHOB</name>
<keyword evidence="2 9" id="KW-0813">Transport</keyword>
<evidence type="ECO:0000256" key="2">
    <source>
        <dbReference type="ARBA" id="ARBA00022448"/>
    </source>
</evidence>
<evidence type="ECO:0000256" key="3">
    <source>
        <dbReference type="ARBA" id="ARBA00022475"/>
    </source>
</evidence>
<keyword evidence="4 9" id="KW-0812">Transmembrane</keyword>
<dbReference type="GO" id="GO:0008320">
    <property type="term" value="F:protein transmembrane transporter activity"/>
    <property type="evidence" value="ECO:0007669"/>
    <property type="project" value="UniProtKB-UniRule"/>
</dbReference>
<feature type="transmembrane region" description="Helical" evidence="11">
    <location>
        <begin position="6"/>
        <end position="25"/>
    </location>
</feature>
<keyword evidence="7 9" id="KW-0811">Translocation</keyword>
<dbReference type="InterPro" id="IPR018448">
    <property type="entry name" value="TatB"/>
</dbReference>
<dbReference type="PANTHER" id="PTHR33162:SF1">
    <property type="entry name" value="SEC-INDEPENDENT PROTEIN TRANSLOCASE PROTEIN TATA, CHLOROPLASTIC"/>
    <property type="match status" value="1"/>
</dbReference>
<dbReference type="GO" id="GO:0033281">
    <property type="term" value="C:TAT protein transport complex"/>
    <property type="evidence" value="ECO:0007669"/>
    <property type="project" value="UniProtKB-UniRule"/>
</dbReference>
<comment type="subcellular location">
    <subcellularLocation>
        <location evidence="9">Cell membrane</location>
        <topology evidence="9">Single-pass membrane protein</topology>
    </subcellularLocation>
    <subcellularLocation>
        <location evidence="1">Membrane</location>
        <topology evidence="1">Single-pass membrane protein</topology>
    </subcellularLocation>
</comment>
<sequence length="164" mass="17404">MLDLGWTELLLIGIVALIVVGPKDLPVMFRTLGKFTARLRAMARDFTRAMEDAADEAGVKDIAKDLKKATNPKSMGLDALKDAADLDFDPFGEDDEVADEAATKPARGPETAKLTEERAEAARKIRESAAAKATARLEAEAAARAEAEAAQAPAKAPEADTPKA</sequence>
<evidence type="ECO:0000256" key="10">
    <source>
        <dbReference type="SAM" id="MobiDB-lite"/>
    </source>
</evidence>
<dbReference type="HAMAP" id="MF_00237">
    <property type="entry name" value="TatB"/>
    <property type="match status" value="1"/>
</dbReference>
<evidence type="ECO:0000256" key="8">
    <source>
        <dbReference type="ARBA" id="ARBA00023136"/>
    </source>
</evidence>
<evidence type="ECO:0000256" key="7">
    <source>
        <dbReference type="ARBA" id="ARBA00023010"/>
    </source>
</evidence>
<evidence type="ECO:0000256" key="6">
    <source>
        <dbReference type="ARBA" id="ARBA00022989"/>
    </source>
</evidence>
<evidence type="ECO:0000256" key="11">
    <source>
        <dbReference type="SAM" id="Phobius"/>
    </source>
</evidence>
<dbReference type="OrthoDB" id="7206969at2"/>
<keyword evidence="13" id="KW-1185">Reference proteome</keyword>
<feature type="region of interest" description="Disordered" evidence="10">
    <location>
        <begin position="91"/>
        <end position="164"/>
    </location>
</feature>
<feature type="compositionally biased region" description="Basic and acidic residues" evidence="10">
    <location>
        <begin position="113"/>
        <end position="147"/>
    </location>
</feature>
<keyword evidence="5 9" id="KW-0653">Protein transport</keyword>
<evidence type="ECO:0000313" key="12">
    <source>
        <dbReference type="EMBL" id="SDI53288.1"/>
    </source>
</evidence>
<dbReference type="Pfam" id="PF02416">
    <property type="entry name" value="TatA_B_E"/>
    <property type="match status" value="1"/>
</dbReference>
<dbReference type="STRING" id="571298.SAMN04488026_100413"/>
<dbReference type="Proteomes" id="UP000199382">
    <property type="component" value="Unassembled WGS sequence"/>
</dbReference>
<keyword evidence="6 9" id="KW-1133">Transmembrane helix</keyword>
<evidence type="ECO:0000256" key="9">
    <source>
        <dbReference type="HAMAP-Rule" id="MF_00237"/>
    </source>
</evidence>
<reference evidence="12 13" key="1">
    <citation type="submission" date="2016-10" db="EMBL/GenBank/DDBJ databases">
        <authorList>
            <person name="de Groot N.N."/>
        </authorList>
    </citation>
    <scope>NUCLEOTIDE SEQUENCE [LARGE SCALE GENOMIC DNA]</scope>
    <source>
        <strain evidence="12 13">DSM 25294</strain>
    </source>
</reference>
<dbReference type="PRINTS" id="PR01506">
    <property type="entry name" value="TATBPROTEIN"/>
</dbReference>
<dbReference type="NCBIfam" id="TIGR01410">
    <property type="entry name" value="tatB"/>
    <property type="match status" value="1"/>
</dbReference>
<keyword evidence="3 9" id="KW-1003">Cell membrane</keyword>
<proteinExistence type="inferred from homology"/>
<comment type="subunit">
    <text evidence="9">The Tat system comprises two distinct complexes: a TatABC complex, containing multiple copies of TatA, TatB and TatC subunits, and a separate TatA complex, containing only TatA subunits. Substrates initially bind to the TatABC complex, which probably triggers association of the separate TatA complex to form the active translocon.</text>
</comment>
<organism evidence="12 13">
    <name type="scientific">Aliiruegeria lutimaris</name>
    <dbReference type="NCBI Taxonomy" id="571298"/>
    <lineage>
        <taxon>Bacteria</taxon>
        <taxon>Pseudomonadati</taxon>
        <taxon>Pseudomonadota</taxon>
        <taxon>Alphaproteobacteria</taxon>
        <taxon>Rhodobacterales</taxon>
        <taxon>Roseobacteraceae</taxon>
        <taxon>Aliiruegeria</taxon>
    </lineage>
</organism>
<dbReference type="InterPro" id="IPR003369">
    <property type="entry name" value="TatA/B/E"/>
</dbReference>
<dbReference type="GO" id="GO:0043953">
    <property type="term" value="P:protein transport by the Tat complex"/>
    <property type="evidence" value="ECO:0007669"/>
    <property type="project" value="UniProtKB-UniRule"/>
</dbReference>
<evidence type="ECO:0000256" key="1">
    <source>
        <dbReference type="ARBA" id="ARBA00004167"/>
    </source>
</evidence>
<evidence type="ECO:0000313" key="13">
    <source>
        <dbReference type="Proteomes" id="UP000199382"/>
    </source>
</evidence>
<dbReference type="AlphaFoldDB" id="A0A1G8LC29"/>
<dbReference type="EMBL" id="FNEK01000004">
    <property type="protein sequence ID" value="SDI53288.1"/>
    <property type="molecule type" value="Genomic_DNA"/>
</dbReference>